<dbReference type="SUPFAM" id="SSF48452">
    <property type="entry name" value="TPR-like"/>
    <property type="match status" value="1"/>
</dbReference>
<dbReference type="InterPro" id="IPR000792">
    <property type="entry name" value="Tscrpt_reg_LuxR_C"/>
</dbReference>
<keyword evidence="2" id="KW-0067">ATP-binding</keyword>
<protein>
    <submittedName>
        <fullName evidence="5">LuxR family transcriptional regulator</fullName>
    </submittedName>
</protein>
<evidence type="ECO:0000256" key="1">
    <source>
        <dbReference type="ARBA" id="ARBA00022741"/>
    </source>
</evidence>
<dbReference type="RefSeq" id="WP_349301429.1">
    <property type="nucleotide sequence ID" value="NZ_JBEDNQ010000014.1"/>
</dbReference>
<dbReference type="PRINTS" id="PR00364">
    <property type="entry name" value="DISEASERSIST"/>
</dbReference>
<dbReference type="SMART" id="SM00421">
    <property type="entry name" value="HTH_LUXR"/>
    <property type="match status" value="1"/>
</dbReference>
<dbReference type="Gene3D" id="1.10.10.10">
    <property type="entry name" value="Winged helix-like DNA-binding domain superfamily/Winged helix DNA-binding domain"/>
    <property type="match status" value="1"/>
</dbReference>
<gene>
    <name evidence="5" type="ORF">WIS52_28160</name>
</gene>
<dbReference type="Pfam" id="PF00196">
    <property type="entry name" value="GerE"/>
    <property type="match status" value="1"/>
</dbReference>
<dbReference type="PRINTS" id="PR00038">
    <property type="entry name" value="HTHLUXR"/>
</dbReference>
<dbReference type="PROSITE" id="PS00622">
    <property type="entry name" value="HTH_LUXR_1"/>
    <property type="match status" value="1"/>
</dbReference>
<reference evidence="5 6" key="1">
    <citation type="submission" date="2024-03" db="EMBL/GenBank/DDBJ databases">
        <title>Draft genome sequence of Pseudonocardia nematodicida JCM 31783.</title>
        <authorList>
            <person name="Butdee W."/>
            <person name="Duangmal K."/>
        </authorList>
    </citation>
    <scope>NUCLEOTIDE SEQUENCE [LARGE SCALE GENOMIC DNA]</scope>
    <source>
        <strain evidence="5 6">JCM 31783</strain>
    </source>
</reference>
<dbReference type="PROSITE" id="PS50043">
    <property type="entry name" value="HTH_LUXR_2"/>
    <property type="match status" value="1"/>
</dbReference>
<accession>A0ABV1KLL2</accession>
<dbReference type="CDD" id="cd06170">
    <property type="entry name" value="LuxR_C_like"/>
    <property type="match status" value="1"/>
</dbReference>
<keyword evidence="1" id="KW-0547">Nucleotide-binding</keyword>
<sequence>MRGRATERARIGRLLASARDGRAAVLEIVGDPGIGKTALVEHAAAADGFRVLRARGVQGEVELPLAGLDELLRPLAGAADDLPPAPRSAVRALHDGTGPAGDVSVLGAATLGLLARAAEAGPVLVVLDDAHWLDDQSGRVLSFALRRLAADAVAVLLARRTGERRPVAGPWPSLDLAGLSSSDAGALFTPGTAGSVRAALHAATGGNPLALREVDRVLTAAQRSGRDPLPDPLPLTGRGTAAFGPRFAGLHGRTRLALAVLAAAGPAGVGSVAAALGRLGLTPADLEPAERAGVLTVAPGRPEFVHPLVRAAAFAVVSPADRRRAHDALARVTDGSDVQRYALHLAAAAVVGGTEVATALDRAASDAERRGGPAAGAAARVRAAALSPDGPERDTRRVAAARSCLLAGRRDEAAGLVGEVLATGHDAGVRQQALALRAAVAVWRTDVAGAVPELYRVHDELAGPAPDLAAMVSVQLATALGSIGRLVEMLALTRRALALETADPLVRYLLEHMHTHARLLHHGELGAVLELEEHFPAARFVAATRERFPTHQQMVTQVHTQSERFAEARAVVDEQMSAARTAGIPARLPMPLMERAELLLFTGDPVRAIADLGEVTELGPQVGADGMLGYAHAQRARAAAVAGDVAGARRHGELALTAARRLGQPPVLVYARHALGLAELAADRPQVAAEHLTGAREVARSTGLGNPLTVPFGGDLVEALHRAGRADDAAAALVDLAADAARTGSRWARGVAARCRILLDAGAPVPDGGAPGGTARPGAPPDGAVVDDPGPDGAAGAALADLAEHPFDHGRTLLVIGTALRRARRVRAARDRLAAAVAELDRCGSPGWADRARAELRAAGVRPAGPTGGRAGTALTGQELRVCLAVAEGGTNREVAGALFVSPKTVEHHLGRAFAKLGVTTRAQLARLVAEGALRSDGGGD</sequence>
<evidence type="ECO:0000313" key="5">
    <source>
        <dbReference type="EMBL" id="MEQ3554358.1"/>
    </source>
</evidence>
<dbReference type="InterPro" id="IPR041664">
    <property type="entry name" value="AAA_16"/>
</dbReference>
<dbReference type="InterPro" id="IPR036388">
    <property type="entry name" value="WH-like_DNA-bd_sf"/>
</dbReference>
<dbReference type="Proteomes" id="UP001494902">
    <property type="component" value="Unassembled WGS sequence"/>
</dbReference>
<dbReference type="Gene3D" id="1.25.40.10">
    <property type="entry name" value="Tetratricopeptide repeat domain"/>
    <property type="match status" value="1"/>
</dbReference>
<comment type="caution">
    <text evidence="5">The sequence shown here is derived from an EMBL/GenBank/DDBJ whole genome shotgun (WGS) entry which is preliminary data.</text>
</comment>
<dbReference type="InterPro" id="IPR011990">
    <property type="entry name" value="TPR-like_helical_dom_sf"/>
</dbReference>
<feature type="domain" description="HTH luxR-type" evidence="4">
    <location>
        <begin position="868"/>
        <end position="933"/>
    </location>
</feature>
<evidence type="ECO:0000259" key="4">
    <source>
        <dbReference type="PROSITE" id="PS50043"/>
    </source>
</evidence>
<name>A0ABV1KLL2_9PSEU</name>
<dbReference type="InterPro" id="IPR027417">
    <property type="entry name" value="P-loop_NTPase"/>
</dbReference>
<dbReference type="SUPFAM" id="SSF46894">
    <property type="entry name" value="C-terminal effector domain of the bipartite response regulators"/>
    <property type="match status" value="1"/>
</dbReference>
<evidence type="ECO:0000256" key="3">
    <source>
        <dbReference type="SAM" id="MobiDB-lite"/>
    </source>
</evidence>
<dbReference type="PANTHER" id="PTHR16305">
    <property type="entry name" value="TESTICULAR SOLUBLE ADENYLYL CYCLASE"/>
    <property type="match status" value="1"/>
</dbReference>
<dbReference type="PANTHER" id="PTHR16305:SF35">
    <property type="entry name" value="TRANSCRIPTIONAL ACTIVATOR DOMAIN"/>
    <property type="match status" value="1"/>
</dbReference>
<dbReference type="EMBL" id="JBEDNQ010000014">
    <property type="protein sequence ID" value="MEQ3554358.1"/>
    <property type="molecule type" value="Genomic_DNA"/>
</dbReference>
<dbReference type="SUPFAM" id="SSF52540">
    <property type="entry name" value="P-loop containing nucleoside triphosphate hydrolases"/>
    <property type="match status" value="1"/>
</dbReference>
<dbReference type="Pfam" id="PF13191">
    <property type="entry name" value="AAA_16"/>
    <property type="match status" value="1"/>
</dbReference>
<evidence type="ECO:0000256" key="2">
    <source>
        <dbReference type="ARBA" id="ARBA00022840"/>
    </source>
</evidence>
<dbReference type="InterPro" id="IPR016032">
    <property type="entry name" value="Sig_transdc_resp-reg_C-effctor"/>
</dbReference>
<feature type="region of interest" description="Disordered" evidence="3">
    <location>
        <begin position="766"/>
        <end position="795"/>
    </location>
</feature>
<proteinExistence type="predicted"/>
<evidence type="ECO:0000313" key="6">
    <source>
        <dbReference type="Proteomes" id="UP001494902"/>
    </source>
</evidence>
<organism evidence="5 6">
    <name type="scientific">Pseudonocardia nematodicida</name>
    <dbReference type="NCBI Taxonomy" id="1206997"/>
    <lineage>
        <taxon>Bacteria</taxon>
        <taxon>Bacillati</taxon>
        <taxon>Actinomycetota</taxon>
        <taxon>Actinomycetes</taxon>
        <taxon>Pseudonocardiales</taxon>
        <taxon>Pseudonocardiaceae</taxon>
        <taxon>Pseudonocardia</taxon>
    </lineage>
</organism>
<keyword evidence="6" id="KW-1185">Reference proteome</keyword>